<feature type="transmembrane region" description="Helical" evidence="7">
    <location>
        <begin position="289"/>
        <end position="308"/>
    </location>
</feature>
<feature type="transmembrane region" description="Helical" evidence="7">
    <location>
        <begin position="149"/>
        <end position="166"/>
    </location>
</feature>
<feature type="transmembrane region" description="Helical" evidence="7">
    <location>
        <begin position="45"/>
        <end position="69"/>
    </location>
</feature>
<feature type="transmembrane region" description="Helical" evidence="7">
    <location>
        <begin position="21"/>
        <end position="39"/>
    </location>
</feature>
<feature type="transmembrane region" description="Helical" evidence="7">
    <location>
        <begin position="81"/>
        <end position="104"/>
    </location>
</feature>
<evidence type="ECO:0000256" key="4">
    <source>
        <dbReference type="ARBA" id="ARBA00022692"/>
    </source>
</evidence>
<dbReference type="PANTHER" id="PTHR30250:SF10">
    <property type="entry name" value="LIPOPOLYSACCHARIDE BIOSYNTHESIS PROTEIN WZXC"/>
    <property type="match status" value="1"/>
</dbReference>
<evidence type="ECO:0000256" key="5">
    <source>
        <dbReference type="ARBA" id="ARBA00022989"/>
    </source>
</evidence>
<evidence type="ECO:0000256" key="7">
    <source>
        <dbReference type="SAM" id="Phobius"/>
    </source>
</evidence>
<evidence type="ECO:0000256" key="1">
    <source>
        <dbReference type="ARBA" id="ARBA00004651"/>
    </source>
</evidence>
<sequence>MPESLKHKTLKGTLWSSVERFSVQGVAFVVMIVMARILTPEDYGLVGDIIIFIAISQSLVDSGFSQALIRKQNRSEIDNSTVFYFNIAVGVVLYLILFLCAPLIAQFYDEPILIPLTRVISLSVLLNSLVVVQRALLTVNIDFKTQAKASLTAAIVSGIVGIYMAYTGWGVWAIAGHQIVNLAVNTGLLWVLSHWHPALSYSWSSFRELFGFGSKLAISGIIDTIYQNVYLIVIGKVFRTADLGYYTRAHQFAQFPSSNFTGIIQRVTFPVLCTIQNDDTRLRSVYRRFLRLSAFIVFPLMVGLAAVAHPMVIVLLKEQWAFAATLLSIICFSMMWYPVHAINLNLLQVKGRSDLFLKLEIWKKCIGVAILCMTVPMGLIAMCVGSIFSSLICLGINTYYTGKLIQVGFFKQMRDLMPTLFYSLSMGAVVYATVNIIPGERFQLIAGIAAGIAYFAIITRLTKSQDLRELLAFIKERK</sequence>
<feature type="transmembrane region" description="Helical" evidence="7">
    <location>
        <begin position="368"/>
        <end position="400"/>
    </location>
</feature>
<evidence type="ECO:0000313" key="9">
    <source>
        <dbReference type="Proteomes" id="UP000297031"/>
    </source>
</evidence>
<comment type="similarity">
    <text evidence="2">Belongs to the polysaccharide synthase family.</text>
</comment>
<evidence type="ECO:0000256" key="6">
    <source>
        <dbReference type="ARBA" id="ARBA00023136"/>
    </source>
</evidence>
<dbReference type="AlphaFoldDB" id="A0A4P7VI39"/>
<name>A0A4P7VI39_9BACT</name>
<feature type="transmembrane region" description="Helical" evidence="7">
    <location>
        <begin position="444"/>
        <end position="462"/>
    </location>
</feature>
<feature type="transmembrane region" description="Helical" evidence="7">
    <location>
        <begin position="420"/>
        <end position="437"/>
    </location>
</feature>
<keyword evidence="4 7" id="KW-0812">Transmembrane</keyword>
<dbReference type="GO" id="GO:0005886">
    <property type="term" value="C:plasma membrane"/>
    <property type="evidence" value="ECO:0007669"/>
    <property type="project" value="UniProtKB-SubCell"/>
</dbReference>
<dbReference type="EMBL" id="CP039393">
    <property type="protein sequence ID" value="QCD35184.1"/>
    <property type="molecule type" value="Genomic_DNA"/>
</dbReference>
<organism evidence="8 9">
    <name type="scientific">Muribaculum gordoncarteri</name>
    <dbReference type="NCBI Taxonomy" id="2530390"/>
    <lineage>
        <taxon>Bacteria</taxon>
        <taxon>Pseudomonadati</taxon>
        <taxon>Bacteroidota</taxon>
        <taxon>Bacteroidia</taxon>
        <taxon>Bacteroidales</taxon>
        <taxon>Muribaculaceae</taxon>
        <taxon>Muribaculum</taxon>
    </lineage>
</organism>
<reference evidence="8 9" key="1">
    <citation type="submission" date="2019-02" db="EMBL/GenBank/DDBJ databases">
        <title>Isolation and identification of novel species under the genus Muribaculum.</title>
        <authorList>
            <person name="Miyake S."/>
            <person name="Ding Y."/>
            <person name="Low A."/>
            <person name="Soh M."/>
            <person name="Seedorf H."/>
        </authorList>
    </citation>
    <scope>NUCLEOTIDE SEQUENCE [LARGE SCALE GENOMIC DNA]</scope>
    <source>
        <strain evidence="8 9">TLL-A4</strain>
    </source>
</reference>
<dbReference type="CDD" id="cd13127">
    <property type="entry name" value="MATE_tuaB_like"/>
    <property type="match status" value="1"/>
</dbReference>
<dbReference type="OrthoDB" id="9770347at2"/>
<dbReference type="PANTHER" id="PTHR30250">
    <property type="entry name" value="PST FAMILY PREDICTED COLANIC ACID TRANSPORTER"/>
    <property type="match status" value="1"/>
</dbReference>
<gene>
    <name evidence="8" type="ORF">E7746_04435</name>
</gene>
<proteinExistence type="inferred from homology"/>
<evidence type="ECO:0000256" key="2">
    <source>
        <dbReference type="ARBA" id="ARBA00007430"/>
    </source>
</evidence>
<accession>A0A4P7VI39</accession>
<dbReference type="KEGG" id="mgod:E7746_04435"/>
<dbReference type="Proteomes" id="UP000297031">
    <property type="component" value="Chromosome"/>
</dbReference>
<feature type="transmembrane region" description="Helical" evidence="7">
    <location>
        <begin position="320"/>
        <end position="347"/>
    </location>
</feature>
<dbReference type="InterPro" id="IPR050833">
    <property type="entry name" value="Poly_Biosynth_Transport"/>
</dbReference>
<protein>
    <submittedName>
        <fullName evidence="8">Lipopolysaccharide biosynthesis protein</fullName>
    </submittedName>
</protein>
<evidence type="ECO:0000313" key="8">
    <source>
        <dbReference type="EMBL" id="QCD35184.1"/>
    </source>
</evidence>
<keyword evidence="9" id="KW-1185">Reference proteome</keyword>
<dbReference type="RefSeq" id="WP_136409977.1">
    <property type="nucleotide sequence ID" value="NZ_CP039393.1"/>
</dbReference>
<dbReference type="Pfam" id="PF13440">
    <property type="entry name" value="Polysacc_synt_3"/>
    <property type="match status" value="1"/>
</dbReference>
<feature type="transmembrane region" description="Helical" evidence="7">
    <location>
        <begin position="116"/>
        <end position="137"/>
    </location>
</feature>
<keyword evidence="3" id="KW-1003">Cell membrane</keyword>
<keyword evidence="5 7" id="KW-1133">Transmembrane helix</keyword>
<comment type="subcellular location">
    <subcellularLocation>
        <location evidence="1">Cell membrane</location>
        <topology evidence="1">Multi-pass membrane protein</topology>
    </subcellularLocation>
</comment>
<evidence type="ECO:0000256" key="3">
    <source>
        <dbReference type="ARBA" id="ARBA00022475"/>
    </source>
</evidence>
<keyword evidence="6 7" id="KW-0472">Membrane</keyword>